<gene>
    <name evidence="5" type="ORF">EV191_102469</name>
</gene>
<protein>
    <submittedName>
        <fullName evidence="5">DNA-binding GntR family transcriptional regulator</fullName>
    </submittedName>
</protein>
<dbReference type="PANTHER" id="PTHR43537:SF24">
    <property type="entry name" value="GLUCONATE OPERON TRANSCRIPTIONAL REPRESSOR"/>
    <property type="match status" value="1"/>
</dbReference>
<dbReference type="GO" id="GO:0003677">
    <property type="term" value="F:DNA binding"/>
    <property type="evidence" value="ECO:0007669"/>
    <property type="project" value="UniProtKB-KW"/>
</dbReference>
<name>A0A4R2QZX0_9PSEU</name>
<proteinExistence type="predicted"/>
<comment type="caution">
    <text evidence="5">The sequence shown here is derived from an EMBL/GenBank/DDBJ whole genome shotgun (WGS) entry which is preliminary data.</text>
</comment>
<feature type="domain" description="HTH gntR-type" evidence="4">
    <location>
        <begin position="10"/>
        <end position="77"/>
    </location>
</feature>
<dbReference type="InterPro" id="IPR000524">
    <property type="entry name" value="Tscrpt_reg_HTH_GntR"/>
</dbReference>
<dbReference type="Proteomes" id="UP000294911">
    <property type="component" value="Unassembled WGS sequence"/>
</dbReference>
<dbReference type="AlphaFoldDB" id="A0A4R2QZX0"/>
<keyword evidence="6" id="KW-1185">Reference proteome</keyword>
<dbReference type="RefSeq" id="WP_165912896.1">
    <property type="nucleotide sequence ID" value="NZ_SLXQ01000002.1"/>
</dbReference>
<organism evidence="5 6">
    <name type="scientific">Tamaricihabitans halophyticus</name>
    <dbReference type="NCBI Taxonomy" id="1262583"/>
    <lineage>
        <taxon>Bacteria</taxon>
        <taxon>Bacillati</taxon>
        <taxon>Actinomycetota</taxon>
        <taxon>Actinomycetes</taxon>
        <taxon>Pseudonocardiales</taxon>
        <taxon>Pseudonocardiaceae</taxon>
        <taxon>Tamaricihabitans</taxon>
    </lineage>
</organism>
<dbReference type="SMART" id="SM00895">
    <property type="entry name" value="FCD"/>
    <property type="match status" value="1"/>
</dbReference>
<dbReference type="EMBL" id="SLXQ01000002">
    <property type="protein sequence ID" value="TCP55257.1"/>
    <property type="molecule type" value="Genomic_DNA"/>
</dbReference>
<dbReference type="Pfam" id="PF07729">
    <property type="entry name" value="FCD"/>
    <property type="match status" value="1"/>
</dbReference>
<dbReference type="SUPFAM" id="SSF46785">
    <property type="entry name" value="Winged helix' DNA-binding domain"/>
    <property type="match status" value="1"/>
</dbReference>
<evidence type="ECO:0000256" key="1">
    <source>
        <dbReference type="ARBA" id="ARBA00023015"/>
    </source>
</evidence>
<evidence type="ECO:0000259" key="4">
    <source>
        <dbReference type="PROSITE" id="PS50949"/>
    </source>
</evidence>
<dbReference type="InterPro" id="IPR036388">
    <property type="entry name" value="WH-like_DNA-bd_sf"/>
</dbReference>
<dbReference type="Gene3D" id="1.20.120.530">
    <property type="entry name" value="GntR ligand-binding domain-like"/>
    <property type="match status" value="1"/>
</dbReference>
<dbReference type="InterPro" id="IPR036390">
    <property type="entry name" value="WH_DNA-bd_sf"/>
</dbReference>
<evidence type="ECO:0000313" key="5">
    <source>
        <dbReference type="EMBL" id="TCP55257.1"/>
    </source>
</evidence>
<dbReference type="Gene3D" id="1.10.10.10">
    <property type="entry name" value="Winged helix-like DNA-binding domain superfamily/Winged helix DNA-binding domain"/>
    <property type="match status" value="1"/>
</dbReference>
<evidence type="ECO:0000256" key="3">
    <source>
        <dbReference type="ARBA" id="ARBA00023163"/>
    </source>
</evidence>
<dbReference type="PROSITE" id="PS50949">
    <property type="entry name" value="HTH_GNTR"/>
    <property type="match status" value="1"/>
</dbReference>
<keyword evidence="2 5" id="KW-0238">DNA-binding</keyword>
<accession>A0A4R2QZX0</accession>
<dbReference type="PANTHER" id="PTHR43537">
    <property type="entry name" value="TRANSCRIPTIONAL REGULATOR, GNTR FAMILY"/>
    <property type="match status" value="1"/>
</dbReference>
<dbReference type="InterPro" id="IPR011711">
    <property type="entry name" value="GntR_C"/>
</dbReference>
<reference evidence="5 6" key="1">
    <citation type="submission" date="2019-03" db="EMBL/GenBank/DDBJ databases">
        <title>Genomic Encyclopedia of Type Strains, Phase IV (KMG-IV): sequencing the most valuable type-strain genomes for metagenomic binning, comparative biology and taxonomic classification.</title>
        <authorList>
            <person name="Goeker M."/>
        </authorList>
    </citation>
    <scope>NUCLEOTIDE SEQUENCE [LARGE SCALE GENOMIC DNA]</scope>
    <source>
        <strain evidence="5 6">DSM 45765</strain>
    </source>
</reference>
<evidence type="ECO:0000313" key="6">
    <source>
        <dbReference type="Proteomes" id="UP000294911"/>
    </source>
</evidence>
<dbReference type="SMART" id="SM00345">
    <property type="entry name" value="HTH_GNTR"/>
    <property type="match status" value="1"/>
</dbReference>
<keyword evidence="3" id="KW-0804">Transcription</keyword>
<sequence length="226" mass="25130">MQPLIRRDDNGYRAQAQELLRQWIVQGRFAPGERLNEVSLARELGISRGPLREALQRLDAAGFVTIVSHRGAFVRTFNRREITDLFELRVALEETASGLAAERITDQEADELQSLVSEISAQMATSESSCFPEGIDLHSRIATLSRNSVLASHLAEVHAHLALARVTSGNQPDRAHVAQAEHEAIVAAIVERDRMGARERMADHLRHAMTNALRSLLSPSDTRNEE</sequence>
<dbReference type="GO" id="GO:0003700">
    <property type="term" value="F:DNA-binding transcription factor activity"/>
    <property type="evidence" value="ECO:0007669"/>
    <property type="project" value="InterPro"/>
</dbReference>
<dbReference type="InterPro" id="IPR008920">
    <property type="entry name" value="TF_FadR/GntR_C"/>
</dbReference>
<dbReference type="SUPFAM" id="SSF48008">
    <property type="entry name" value="GntR ligand-binding domain-like"/>
    <property type="match status" value="1"/>
</dbReference>
<dbReference type="Pfam" id="PF00392">
    <property type="entry name" value="GntR"/>
    <property type="match status" value="1"/>
</dbReference>
<keyword evidence="1" id="KW-0805">Transcription regulation</keyword>
<dbReference type="CDD" id="cd07377">
    <property type="entry name" value="WHTH_GntR"/>
    <property type="match status" value="1"/>
</dbReference>
<evidence type="ECO:0000256" key="2">
    <source>
        <dbReference type="ARBA" id="ARBA00023125"/>
    </source>
</evidence>